<evidence type="ECO:0000256" key="1">
    <source>
        <dbReference type="ARBA" id="ARBA00004370"/>
    </source>
</evidence>
<gene>
    <name evidence="5" type="ORF">TCMB3V08_LOCUS4099</name>
</gene>
<evidence type="ECO:0000256" key="4">
    <source>
        <dbReference type="SAM" id="SignalP"/>
    </source>
</evidence>
<comment type="subcellular location">
    <subcellularLocation>
        <location evidence="1">Membrane</location>
    </subcellularLocation>
</comment>
<feature type="signal peptide" evidence="4">
    <location>
        <begin position="1"/>
        <end position="19"/>
    </location>
</feature>
<reference evidence="5" key="1">
    <citation type="submission" date="2020-11" db="EMBL/GenBank/DDBJ databases">
        <authorList>
            <person name="Tran Van P."/>
        </authorList>
    </citation>
    <scope>NUCLEOTIDE SEQUENCE</scope>
</reference>
<dbReference type="GO" id="GO:0005794">
    <property type="term" value="C:Golgi apparatus"/>
    <property type="evidence" value="ECO:0007669"/>
    <property type="project" value="TreeGrafter"/>
</dbReference>
<evidence type="ECO:0000256" key="2">
    <source>
        <dbReference type="ARBA" id="ARBA00023136"/>
    </source>
</evidence>
<dbReference type="GO" id="GO:0022890">
    <property type="term" value="F:inorganic cation transmembrane transporter activity"/>
    <property type="evidence" value="ECO:0007669"/>
    <property type="project" value="TreeGrafter"/>
</dbReference>
<proteinExistence type="predicted"/>
<dbReference type="EMBL" id="OE180506">
    <property type="protein sequence ID" value="CAD7571424.1"/>
    <property type="molecule type" value="Genomic_DNA"/>
</dbReference>
<dbReference type="GO" id="GO:0005886">
    <property type="term" value="C:plasma membrane"/>
    <property type="evidence" value="ECO:0007669"/>
    <property type="project" value="TreeGrafter"/>
</dbReference>
<dbReference type="PANTHER" id="PTHR21181">
    <property type="match status" value="1"/>
</dbReference>
<feature type="region of interest" description="Disordered" evidence="3">
    <location>
        <begin position="19"/>
        <end position="38"/>
    </location>
</feature>
<dbReference type="GO" id="GO:0072546">
    <property type="term" value="C:EMC complex"/>
    <property type="evidence" value="ECO:0007669"/>
    <property type="project" value="TreeGrafter"/>
</dbReference>
<feature type="chain" id="PRO_5031369325" evidence="4">
    <location>
        <begin position="20"/>
        <end position="216"/>
    </location>
</feature>
<accession>A0A7R9J2J5</accession>
<dbReference type="PANTHER" id="PTHR21181:SF7">
    <property type="entry name" value="ER MEMBRANE PROTEIN COMPLEX SUBUNIT 5"/>
    <property type="match status" value="1"/>
</dbReference>
<keyword evidence="4" id="KW-0732">Signal</keyword>
<keyword evidence="2" id="KW-0472">Membrane</keyword>
<dbReference type="AlphaFoldDB" id="A0A7R9J2J5"/>
<organism evidence="5">
    <name type="scientific">Timema californicum</name>
    <name type="common">California timema</name>
    <name type="synonym">Walking stick</name>
    <dbReference type="NCBI Taxonomy" id="61474"/>
    <lineage>
        <taxon>Eukaryota</taxon>
        <taxon>Metazoa</taxon>
        <taxon>Ecdysozoa</taxon>
        <taxon>Arthropoda</taxon>
        <taxon>Hexapoda</taxon>
        <taxon>Insecta</taxon>
        <taxon>Pterygota</taxon>
        <taxon>Neoptera</taxon>
        <taxon>Polyneoptera</taxon>
        <taxon>Phasmatodea</taxon>
        <taxon>Timematodea</taxon>
        <taxon>Timematoidea</taxon>
        <taxon>Timematidae</taxon>
        <taxon>Timema</taxon>
    </lineage>
</organism>
<protein>
    <submittedName>
        <fullName evidence="5">(California timema) hypothetical protein</fullName>
    </submittedName>
</protein>
<evidence type="ECO:0000256" key="3">
    <source>
        <dbReference type="SAM" id="MobiDB-lite"/>
    </source>
</evidence>
<dbReference type="GO" id="GO:0005769">
    <property type="term" value="C:early endosome"/>
    <property type="evidence" value="ECO:0007669"/>
    <property type="project" value="TreeGrafter"/>
</dbReference>
<name>A0A7R9J2J5_TIMCA</name>
<sequence length="216" mass="23722">MVIGLACLFGVSAAGGSRARPTRGMGGYRPPGATRPMTTGGPTAVALKHSAARADLRMSIVSCFSLDEAHLEADVEPRSLRLVGNKSSRDVYVVWRLVVDQPKGGQNRTGATEALFGWRGWADSNRSYLRITEQEFVSLPVDILVQGIISLFLTMYGLMSISGEFKEIRATVDLETKSWETLRNIPSFYVFSHRGRALSPNYVPPLQKAILEEMDS</sequence>
<evidence type="ECO:0000313" key="5">
    <source>
        <dbReference type="EMBL" id="CAD7571424.1"/>
    </source>
</evidence>